<comment type="similarity">
    <text evidence="1">Belongs to the universal ribosomal protein uL10 family.</text>
</comment>
<reference evidence="2 3" key="1">
    <citation type="submission" date="2019-05" db="EMBL/GenBank/DDBJ databases">
        <title>Emergence of the Ug99 lineage of the wheat stem rust pathogen through somatic hybridization.</title>
        <authorList>
            <person name="Li F."/>
            <person name="Upadhyaya N.M."/>
            <person name="Sperschneider J."/>
            <person name="Matny O."/>
            <person name="Nguyen-Phuc H."/>
            <person name="Mago R."/>
            <person name="Raley C."/>
            <person name="Miller M.E."/>
            <person name="Silverstein K.A.T."/>
            <person name="Henningsen E."/>
            <person name="Hirsch C.D."/>
            <person name="Visser B."/>
            <person name="Pretorius Z.A."/>
            <person name="Steffenson B.J."/>
            <person name="Schwessinger B."/>
            <person name="Dodds P.N."/>
            <person name="Figueroa M."/>
        </authorList>
    </citation>
    <scope>NUCLEOTIDE SEQUENCE [LARGE SCALE GENOMIC DNA]</scope>
    <source>
        <strain evidence="2">21-0</strain>
    </source>
</reference>
<protein>
    <submittedName>
        <fullName evidence="2">mRNA turnover 4</fullName>
    </submittedName>
</protein>
<sequence>MLQMSILSSYTATTRNRPTKSNFRGAQEFSTHGNFHVPGFDILSSWKPSQIYMGRNAVMRLGLRSKEEDERKPGLGTTGKLLEGDTGFRQVVSVLHMNEISSKIISLVSRMGAEWCLPVYLV</sequence>
<organism evidence="2 3">
    <name type="scientific">Puccinia graminis f. sp. tritici</name>
    <dbReference type="NCBI Taxonomy" id="56615"/>
    <lineage>
        <taxon>Eukaryota</taxon>
        <taxon>Fungi</taxon>
        <taxon>Dikarya</taxon>
        <taxon>Basidiomycota</taxon>
        <taxon>Pucciniomycotina</taxon>
        <taxon>Pucciniomycetes</taxon>
        <taxon>Pucciniales</taxon>
        <taxon>Pucciniaceae</taxon>
        <taxon>Puccinia</taxon>
    </lineage>
</organism>
<evidence type="ECO:0000256" key="1">
    <source>
        <dbReference type="ARBA" id="ARBA00008889"/>
    </source>
</evidence>
<name>A0A5B0NZM8_PUCGR</name>
<evidence type="ECO:0000313" key="2">
    <source>
        <dbReference type="EMBL" id="KAA1094787.1"/>
    </source>
</evidence>
<gene>
    <name evidence="2" type="primary">MRTO4</name>
    <name evidence="2" type="ORF">PGT21_030086</name>
</gene>
<comment type="caution">
    <text evidence="2">The sequence shown here is derived from an EMBL/GenBank/DDBJ whole genome shotgun (WGS) entry which is preliminary data.</text>
</comment>
<dbReference type="OrthoDB" id="10262308at2759"/>
<dbReference type="Proteomes" id="UP000324748">
    <property type="component" value="Unassembled WGS sequence"/>
</dbReference>
<dbReference type="InterPro" id="IPR043141">
    <property type="entry name" value="Ribosomal_uL10-like_sf"/>
</dbReference>
<dbReference type="AlphaFoldDB" id="A0A5B0NZM8"/>
<accession>A0A5B0NZM8</accession>
<proteinExistence type="inferred from homology"/>
<keyword evidence="3" id="KW-1185">Reference proteome</keyword>
<evidence type="ECO:0000313" key="3">
    <source>
        <dbReference type="Proteomes" id="UP000324748"/>
    </source>
</evidence>
<dbReference type="EMBL" id="VSWC01000079">
    <property type="protein sequence ID" value="KAA1094787.1"/>
    <property type="molecule type" value="Genomic_DNA"/>
</dbReference>
<dbReference type="Gene3D" id="3.30.70.1730">
    <property type="match status" value="1"/>
</dbReference>